<dbReference type="Pfam" id="PF00293">
    <property type="entry name" value="NUDIX"/>
    <property type="match status" value="1"/>
</dbReference>
<evidence type="ECO:0000313" key="3">
    <source>
        <dbReference type="EMBL" id="ADR32506.1"/>
    </source>
</evidence>
<reference evidence="3 4" key="1">
    <citation type="journal article" date="2010" name="Arch. Virol.">
        <title>Low-temperature T4-like coliphages vB_EcoM-VR5, vB_EcoM-VR7 and vB_EcoM-VR20.</title>
        <authorList>
            <person name="Kaliniene L."/>
            <person name="Klausa V."/>
            <person name="Truncaite L."/>
        </authorList>
    </citation>
    <scope>NUCLEOTIDE SEQUENCE [LARGE SCALE GENOMIC DNA]</scope>
    <source>
        <strain evidence="3">VR7</strain>
    </source>
</reference>
<dbReference type="GO" id="GO:0006754">
    <property type="term" value="P:ATP biosynthetic process"/>
    <property type="evidence" value="ECO:0007669"/>
    <property type="project" value="TreeGrafter"/>
</dbReference>
<evidence type="ECO:0000256" key="1">
    <source>
        <dbReference type="ARBA" id="ARBA00022801"/>
    </source>
</evidence>
<sequence>MMSKKNVVKELSAGIIFMTEDKELFMGRVTGSRKPGMPAHKWDIPKGHVEAGESPIEAAIRECEEETGFTQYDPAFLKDLGEFRYSDNKNLHLFLYTVPVEHEQFRHSKCSAYHTFPDGSSVPEFDAFALIKPSQWQYVMGKSMYKVLTQIFG</sequence>
<dbReference type="InterPro" id="IPR000086">
    <property type="entry name" value="NUDIX_hydrolase_dom"/>
</dbReference>
<dbReference type="Gene3D" id="3.90.79.10">
    <property type="entry name" value="Nucleoside Triphosphate Pyrophosphohydrolase"/>
    <property type="match status" value="1"/>
</dbReference>
<keyword evidence="4" id="KW-1185">Reference proteome</keyword>
<keyword evidence="1 3" id="KW-0378">Hydrolase</keyword>
<dbReference type="PROSITE" id="PS51462">
    <property type="entry name" value="NUDIX"/>
    <property type="match status" value="1"/>
</dbReference>
<dbReference type="SUPFAM" id="SSF55811">
    <property type="entry name" value="Nudix"/>
    <property type="match status" value="1"/>
</dbReference>
<dbReference type="EMBL" id="HM563683">
    <property type="protein sequence ID" value="ADR32506.1"/>
    <property type="molecule type" value="Genomic_DNA"/>
</dbReference>
<evidence type="ECO:0000313" key="4">
    <source>
        <dbReference type="Proteomes" id="UP000007430"/>
    </source>
</evidence>
<dbReference type="PANTHER" id="PTHR21340:SF0">
    <property type="entry name" value="BIS(5'-NUCLEOSYL)-TETRAPHOSPHATASE [ASYMMETRICAL]"/>
    <property type="match status" value="1"/>
</dbReference>
<proteinExistence type="predicted"/>
<organism evidence="3 4">
    <name type="scientific">Escherichia phage vB_EcoM_VR7</name>
    <dbReference type="NCBI Taxonomy" id="700939"/>
    <lineage>
        <taxon>Viruses</taxon>
        <taxon>Duplodnaviria</taxon>
        <taxon>Heunggongvirae</taxon>
        <taxon>Uroviricota</taxon>
        <taxon>Caudoviricetes</taxon>
        <taxon>Pantevenvirales</taxon>
        <taxon>Straboviridae</taxon>
        <taxon>Tevenvirinae</taxon>
        <taxon>Gaprivervirus</taxon>
        <taxon>Gaprivervirus vr7</taxon>
    </lineage>
</organism>
<dbReference type="InterPro" id="IPR015797">
    <property type="entry name" value="NUDIX_hydrolase-like_dom_sf"/>
</dbReference>
<dbReference type="Proteomes" id="UP000007430">
    <property type="component" value="Segment"/>
</dbReference>
<dbReference type="GO" id="GO:0006167">
    <property type="term" value="P:AMP biosynthetic process"/>
    <property type="evidence" value="ECO:0007669"/>
    <property type="project" value="TreeGrafter"/>
</dbReference>
<dbReference type="PANTHER" id="PTHR21340">
    <property type="entry name" value="DIADENOSINE 5,5-P1,P4-TETRAPHOSPHATE PYROPHOSPHOHYDROLASE MUTT"/>
    <property type="match status" value="1"/>
</dbReference>
<name>E5FIX4_9CAUD</name>
<dbReference type="InterPro" id="IPR020476">
    <property type="entry name" value="Nudix_hydrolase"/>
</dbReference>
<evidence type="ECO:0000259" key="2">
    <source>
        <dbReference type="PROSITE" id="PS51462"/>
    </source>
</evidence>
<dbReference type="RefSeq" id="YP_004063812.1">
    <property type="nucleotide sequence ID" value="NC_014792.1"/>
</dbReference>
<dbReference type="KEGG" id="vg:10021356"/>
<dbReference type="GO" id="GO:0004081">
    <property type="term" value="F:bis(5'-nucleosyl)-tetraphosphatase (asymmetrical) activity"/>
    <property type="evidence" value="ECO:0007669"/>
    <property type="project" value="TreeGrafter"/>
</dbReference>
<dbReference type="CDD" id="cd02883">
    <property type="entry name" value="NUDIX_Hydrolase"/>
    <property type="match status" value="1"/>
</dbReference>
<feature type="domain" description="Nudix hydrolase" evidence="2">
    <location>
        <begin position="8"/>
        <end position="144"/>
    </location>
</feature>
<gene>
    <name evidence="3" type="primary">nudE</name>
    <name evidence="3" type="ORF">VR7_gp131</name>
</gene>
<protein>
    <submittedName>
        <fullName evidence="3">NudE nudix hydrolase</fullName>
    </submittedName>
</protein>
<dbReference type="GeneID" id="10021356"/>
<accession>E5FIX4</accession>
<dbReference type="InterPro" id="IPR051325">
    <property type="entry name" value="Nudix_hydrolase_domain"/>
</dbReference>
<dbReference type="PRINTS" id="PR00502">
    <property type="entry name" value="NUDIXFAMILY"/>
</dbReference>